<dbReference type="RefSeq" id="WP_115641944.1">
    <property type="nucleotide sequence ID" value="NZ_UFWZ01000001.1"/>
</dbReference>
<reference evidence="20 21" key="1">
    <citation type="submission" date="2018-06" db="EMBL/GenBank/DDBJ databases">
        <authorList>
            <consortium name="Pathogen Informatics"/>
            <person name="Doyle S."/>
        </authorList>
    </citation>
    <scope>NUCLEOTIDE SEQUENCE [LARGE SCALE GENOMIC DNA]</scope>
    <source>
        <strain evidence="20 21">NCTC9836</strain>
    </source>
</reference>
<keyword evidence="11" id="KW-0560">Oxidoreductase</keyword>
<keyword evidence="5" id="KW-0004">4Fe-4S</keyword>
<keyword evidence="7" id="KW-0349">Heme</keyword>
<dbReference type="InterPro" id="IPR045854">
    <property type="entry name" value="NO2/SO3_Rdtase_4Fe4S_sf"/>
</dbReference>
<evidence type="ECO:0000256" key="5">
    <source>
        <dbReference type="ARBA" id="ARBA00022485"/>
    </source>
</evidence>
<keyword evidence="4" id="KW-0813">Transport</keyword>
<dbReference type="GO" id="GO:0020037">
    <property type="term" value="F:heme binding"/>
    <property type="evidence" value="ECO:0007669"/>
    <property type="project" value="InterPro"/>
</dbReference>
<dbReference type="InterPro" id="IPR036136">
    <property type="entry name" value="Nit/Sulf_reduc_fer-like_dom_sf"/>
</dbReference>
<dbReference type="Gene3D" id="3.30.70.20">
    <property type="match status" value="1"/>
</dbReference>
<comment type="pathway">
    <text evidence="16">Sulfur metabolism; sulfite reduction.</text>
</comment>
<evidence type="ECO:0000256" key="15">
    <source>
        <dbReference type="ARBA" id="ARBA00055038"/>
    </source>
</evidence>
<dbReference type="SUPFAM" id="SSF55124">
    <property type="entry name" value="Nitrite/Sulfite reductase N-terminal domain-like"/>
    <property type="match status" value="1"/>
</dbReference>
<dbReference type="GO" id="GO:0050311">
    <property type="term" value="F:sulfite reductase (ferredoxin) activity"/>
    <property type="evidence" value="ECO:0007669"/>
    <property type="project" value="TreeGrafter"/>
</dbReference>
<dbReference type="EMBL" id="UFWZ01000001">
    <property type="protein sequence ID" value="SUY48080.1"/>
    <property type="molecule type" value="Genomic_DNA"/>
</dbReference>
<sequence>MDINTKALKKNAFRVTKERGLTASRIRVPGGHLNARYLGLIQEIAEMYGNGTVHLTTRQGFEIPGISMEDMDEINTKLQPIIEGLEINQEVEGSNPNIKGKGYTSAGTRNICACIGNKVCPFGNYNTSAFAKRIEKAIFPDDLHFKVALTGCANDCLKVRMHDFGIIGMTEPQYDAYRCISCGACVKNCKQRATGALRFENFKVVRDDEKCIGCGECVGKCPTNAWTRSEKKYYRLAIMGRSGKKNPRLAEDFLIWADEESILKIILNTYDYVNEYIDRTAPGGKEHIGYIVDRTGFKEYKKWALKDVEFDEKTIVKENIYWSGIRY</sequence>
<keyword evidence="21" id="KW-1185">Reference proteome</keyword>
<evidence type="ECO:0000313" key="21">
    <source>
        <dbReference type="Proteomes" id="UP000254664"/>
    </source>
</evidence>
<comment type="catalytic activity">
    <reaction evidence="14">
        <text>hydrogen sulfide + 3 NAD(+) + 3 H2O = sulfite + 3 NADH + 4 H(+)</text>
        <dbReference type="Rhea" id="RHEA:55316"/>
        <dbReference type="ChEBI" id="CHEBI:15377"/>
        <dbReference type="ChEBI" id="CHEBI:15378"/>
        <dbReference type="ChEBI" id="CHEBI:17359"/>
        <dbReference type="ChEBI" id="CHEBI:29919"/>
        <dbReference type="ChEBI" id="CHEBI:57540"/>
        <dbReference type="ChEBI" id="CHEBI:57945"/>
    </reaction>
</comment>
<evidence type="ECO:0000256" key="14">
    <source>
        <dbReference type="ARBA" id="ARBA00052750"/>
    </source>
</evidence>
<dbReference type="InterPro" id="IPR005117">
    <property type="entry name" value="NiRdtase/SiRdtase_haem-b_fer"/>
</dbReference>
<dbReference type="GO" id="GO:0046872">
    <property type="term" value="F:metal ion binding"/>
    <property type="evidence" value="ECO:0007669"/>
    <property type="project" value="UniProtKB-KW"/>
</dbReference>
<feature type="domain" description="4Fe-4S ferredoxin-type" evidence="19">
    <location>
        <begin position="170"/>
        <end position="200"/>
    </location>
</feature>
<organism evidence="20 21">
    <name type="scientific">Clostridium putrefaciens</name>
    <dbReference type="NCBI Taxonomy" id="99675"/>
    <lineage>
        <taxon>Bacteria</taxon>
        <taxon>Bacillati</taxon>
        <taxon>Bacillota</taxon>
        <taxon>Clostridia</taxon>
        <taxon>Eubacteriales</taxon>
        <taxon>Clostridiaceae</taxon>
        <taxon>Clostridium</taxon>
    </lineage>
</organism>
<keyword evidence="13" id="KW-0411">Iron-sulfur</keyword>
<evidence type="ECO:0000256" key="16">
    <source>
        <dbReference type="ARBA" id="ARBA00060698"/>
    </source>
</evidence>
<dbReference type="PANTHER" id="PTHR11493">
    <property type="entry name" value="SULFITE REDUCTASE [NADPH] SUBUNIT BETA-RELATED"/>
    <property type="match status" value="1"/>
</dbReference>
<accession>A0A381JA00</accession>
<comment type="subcellular location">
    <subcellularLocation>
        <location evidence="2">Cytoplasm</location>
    </subcellularLocation>
</comment>
<dbReference type="InterPro" id="IPR017896">
    <property type="entry name" value="4Fe4S_Fe-S-bd"/>
</dbReference>
<name>A0A381JA00_9CLOT</name>
<evidence type="ECO:0000256" key="18">
    <source>
        <dbReference type="ARBA" id="ARBA00070076"/>
    </source>
</evidence>
<dbReference type="Pfam" id="PF01077">
    <property type="entry name" value="NIR_SIR"/>
    <property type="match status" value="1"/>
</dbReference>
<dbReference type="Pfam" id="PF03460">
    <property type="entry name" value="NIR_SIR_ferr"/>
    <property type="match status" value="1"/>
</dbReference>
<evidence type="ECO:0000256" key="2">
    <source>
        <dbReference type="ARBA" id="ARBA00004496"/>
    </source>
</evidence>
<evidence type="ECO:0000256" key="9">
    <source>
        <dbReference type="ARBA" id="ARBA00022737"/>
    </source>
</evidence>
<keyword evidence="12" id="KW-0408">Iron</keyword>
<comment type="similarity">
    <text evidence="3">Belongs to the nitrite and sulfite reductase 4Fe-4S domain family.</text>
</comment>
<dbReference type="PROSITE" id="PS51379">
    <property type="entry name" value="4FE4S_FER_2"/>
    <property type="match status" value="2"/>
</dbReference>
<evidence type="ECO:0000256" key="3">
    <source>
        <dbReference type="ARBA" id="ARBA00010429"/>
    </source>
</evidence>
<dbReference type="Proteomes" id="UP000254664">
    <property type="component" value="Unassembled WGS sequence"/>
</dbReference>
<dbReference type="InterPro" id="IPR014261">
    <property type="entry name" value="Sulphite_reductase_C"/>
</dbReference>
<evidence type="ECO:0000256" key="8">
    <source>
        <dbReference type="ARBA" id="ARBA00022723"/>
    </source>
</evidence>
<dbReference type="SUPFAM" id="SSF54862">
    <property type="entry name" value="4Fe-4S ferredoxins"/>
    <property type="match status" value="1"/>
</dbReference>
<keyword evidence="9" id="KW-0677">Repeat</keyword>
<keyword evidence="6" id="KW-0963">Cytoplasm</keyword>
<comment type="subunit">
    <text evidence="17">The anaerobic sulfite reductase seems to consist of three subunits.</text>
</comment>
<evidence type="ECO:0000256" key="1">
    <source>
        <dbReference type="ARBA" id="ARBA00001966"/>
    </source>
</evidence>
<dbReference type="Gene3D" id="3.90.480.20">
    <property type="match status" value="1"/>
</dbReference>
<evidence type="ECO:0000259" key="19">
    <source>
        <dbReference type="PROSITE" id="PS51379"/>
    </source>
</evidence>
<evidence type="ECO:0000256" key="6">
    <source>
        <dbReference type="ARBA" id="ARBA00022490"/>
    </source>
</evidence>
<dbReference type="PROSITE" id="PS00198">
    <property type="entry name" value="4FE4S_FER_1"/>
    <property type="match status" value="1"/>
</dbReference>
<dbReference type="InterPro" id="IPR006067">
    <property type="entry name" value="NO2/SO3_Rdtase_4Fe4S_dom"/>
</dbReference>
<dbReference type="GO" id="GO:0016002">
    <property type="term" value="F:sulfite reductase activity"/>
    <property type="evidence" value="ECO:0007669"/>
    <property type="project" value="TreeGrafter"/>
</dbReference>
<dbReference type="GO" id="GO:0005737">
    <property type="term" value="C:cytoplasm"/>
    <property type="evidence" value="ECO:0007669"/>
    <property type="project" value="UniProtKB-SubCell"/>
</dbReference>
<evidence type="ECO:0000313" key="20">
    <source>
        <dbReference type="EMBL" id="SUY48080.1"/>
    </source>
</evidence>
<dbReference type="GO" id="GO:0000103">
    <property type="term" value="P:sulfate assimilation"/>
    <property type="evidence" value="ECO:0007669"/>
    <property type="project" value="TreeGrafter"/>
</dbReference>
<dbReference type="InterPro" id="IPR017900">
    <property type="entry name" value="4Fe4S_Fe_S_CS"/>
</dbReference>
<dbReference type="PANTHER" id="PTHR11493:SF54">
    <property type="entry name" value="ANAEROBIC SULFITE REDUCTASE SUBUNIT C"/>
    <property type="match status" value="1"/>
</dbReference>
<keyword evidence="8" id="KW-0479">Metal-binding</keyword>
<dbReference type="OrthoDB" id="9800558at2"/>
<evidence type="ECO:0000256" key="13">
    <source>
        <dbReference type="ARBA" id="ARBA00023014"/>
    </source>
</evidence>
<dbReference type="Pfam" id="PF00037">
    <property type="entry name" value="Fer4"/>
    <property type="match status" value="1"/>
</dbReference>
<dbReference type="AlphaFoldDB" id="A0A381JA00"/>
<evidence type="ECO:0000256" key="7">
    <source>
        <dbReference type="ARBA" id="ARBA00022617"/>
    </source>
</evidence>
<dbReference type="GO" id="GO:0051539">
    <property type="term" value="F:4 iron, 4 sulfur cluster binding"/>
    <property type="evidence" value="ECO:0007669"/>
    <property type="project" value="UniProtKB-KW"/>
</dbReference>
<evidence type="ECO:0000256" key="10">
    <source>
        <dbReference type="ARBA" id="ARBA00022982"/>
    </source>
</evidence>
<comment type="function">
    <text evidence="15">This enzyme catalyzes the hydrogen sulfide production from sulfite. It is strictly anaerobic. It is regulated by electron acceptors rather than by cysteine.</text>
</comment>
<evidence type="ECO:0000256" key="4">
    <source>
        <dbReference type="ARBA" id="ARBA00022448"/>
    </source>
</evidence>
<evidence type="ECO:0000256" key="11">
    <source>
        <dbReference type="ARBA" id="ARBA00023002"/>
    </source>
</evidence>
<dbReference type="InterPro" id="IPR045169">
    <property type="entry name" value="NO2/SO3_Rdtase_4Fe4S_prot"/>
</dbReference>
<proteinExistence type="inferred from homology"/>
<comment type="cofactor">
    <cofactor evidence="1">
        <name>[4Fe-4S] cluster</name>
        <dbReference type="ChEBI" id="CHEBI:49883"/>
    </cofactor>
</comment>
<protein>
    <recommendedName>
        <fullName evidence="18">Anaerobic sulfite reductase subunit C</fullName>
    </recommendedName>
</protein>
<dbReference type="GO" id="GO:0009337">
    <property type="term" value="C:sulfite reductase complex (NADPH)"/>
    <property type="evidence" value="ECO:0007669"/>
    <property type="project" value="TreeGrafter"/>
</dbReference>
<dbReference type="Gene3D" id="3.30.413.10">
    <property type="entry name" value="Sulfite Reductase Hemoprotein, domain 1"/>
    <property type="match status" value="1"/>
</dbReference>
<dbReference type="SUPFAM" id="SSF56014">
    <property type="entry name" value="Nitrite and sulphite reductase 4Fe-4S domain-like"/>
    <property type="match status" value="1"/>
</dbReference>
<evidence type="ECO:0000256" key="17">
    <source>
        <dbReference type="ARBA" id="ARBA00063355"/>
    </source>
</evidence>
<dbReference type="PRINTS" id="PR00397">
    <property type="entry name" value="SIROHAEM"/>
</dbReference>
<gene>
    <name evidence="20" type="primary">asrC</name>
    <name evidence="20" type="ORF">NCTC9836_02455</name>
</gene>
<dbReference type="PROSITE" id="PS00365">
    <property type="entry name" value="NIR_SIR"/>
    <property type="match status" value="1"/>
</dbReference>
<dbReference type="FunFam" id="3.30.70.20:FF:000033">
    <property type="entry name" value="Anaerobic sulfite reductase subunit AsrC"/>
    <property type="match status" value="1"/>
</dbReference>
<keyword evidence="10" id="KW-0249">Electron transport</keyword>
<evidence type="ECO:0000256" key="12">
    <source>
        <dbReference type="ARBA" id="ARBA00023004"/>
    </source>
</evidence>
<dbReference type="NCBIfam" id="TIGR02912">
    <property type="entry name" value="sulfite_red_C"/>
    <property type="match status" value="1"/>
</dbReference>
<dbReference type="InterPro" id="IPR006066">
    <property type="entry name" value="NO2/SO3_Rdtase_FeS/sirohaem_BS"/>
</dbReference>
<feature type="domain" description="4Fe-4S ferredoxin-type" evidence="19">
    <location>
        <begin position="202"/>
        <end position="231"/>
    </location>
</feature>